<keyword evidence="5 11" id="KW-0067">ATP-binding</keyword>
<dbReference type="CDD" id="cd18807">
    <property type="entry name" value="SF1_C_UvrD"/>
    <property type="match status" value="1"/>
</dbReference>
<dbReference type="Pfam" id="PF13361">
    <property type="entry name" value="UvrD_C"/>
    <property type="match status" value="1"/>
</dbReference>
<dbReference type="InterPro" id="IPR014016">
    <property type="entry name" value="UvrD-like_ATP-bd"/>
</dbReference>
<keyword evidence="7" id="KW-0413">Isomerase</keyword>
<name>A0A928KUD5_9FIRM</name>
<evidence type="ECO:0000256" key="4">
    <source>
        <dbReference type="ARBA" id="ARBA00022806"/>
    </source>
</evidence>
<feature type="binding site" evidence="11">
    <location>
        <begin position="37"/>
        <end position="44"/>
    </location>
    <ligand>
        <name>ATP</name>
        <dbReference type="ChEBI" id="CHEBI:30616"/>
    </ligand>
</feature>
<dbReference type="CDD" id="cd17932">
    <property type="entry name" value="DEXQc_UvrD"/>
    <property type="match status" value="1"/>
</dbReference>
<dbReference type="SUPFAM" id="SSF52540">
    <property type="entry name" value="P-loop containing nucleoside triphosphate hydrolases"/>
    <property type="match status" value="1"/>
</dbReference>
<evidence type="ECO:0000256" key="8">
    <source>
        <dbReference type="ARBA" id="ARBA00034617"/>
    </source>
</evidence>
<comment type="catalytic activity">
    <reaction evidence="10">
        <text>ATP + H2O = ADP + phosphate + H(+)</text>
        <dbReference type="Rhea" id="RHEA:13065"/>
        <dbReference type="ChEBI" id="CHEBI:15377"/>
        <dbReference type="ChEBI" id="CHEBI:15378"/>
        <dbReference type="ChEBI" id="CHEBI:30616"/>
        <dbReference type="ChEBI" id="CHEBI:43474"/>
        <dbReference type="ChEBI" id="CHEBI:456216"/>
        <dbReference type="EC" id="5.6.2.4"/>
    </reaction>
</comment>
<proteinExistence type="inferred from homology"/>
<dbReference type="PANTHER" id="PTHR11070:SF2">
    <property type="entry name" value="ATP-DEPENDENT DNA HELICASE SRS2"/>
    <property type="match status" value="1"/>
</dbReference>
<dbReference type="AlphaFoldDB" id="A0A928KUD5"/>
<comment type="caution">
    <text evidence="14">The sequence shown here is derived from an EMBL/GenBank/DDBJ whole genome shotgun (WGS) entry which is preliminary data.</text>
</comment>
<protein>
    <recommendedName>
        <fullName evidence="9">DNA 3'-5' helicase</fullName>
        <ecNumber evidence="9">5.6.2.4</ecNumber>
    </recommendedName>
</protein>
<evidence type="ECO:0000259" key="12">
    <source>
        <dbReference type="PROSITE" id="PS51198"/>
    </source>
</evidence>
<comment type="catalytic activity">
    <reaction evidence="8">
        <text>Couples ATP hydrolysis with the unwinding of duplex DNA by translocating in the 3'-5' direction.</text>
        <dbReference type="EC" id="5.6.2.4"/>
    </reaction>
</comment>
<dbReference type="PROSITE" id="PS51198">
    <property type="entry name" value="UVRD_HELICASE_ATP_BIND"/>
    <property type="match status" value="1"/>
</dbReference>
<reference evidence="14" key="1">
    <citation type="submission" date="2019-04" db="EMBL/GenBank/DDBJ databases">
        <title>Evolution of Biomass-Degrading Anaerobic Consortia Revealed by Metagenomics.</title>
        <authorList>
            <person name="Peng X."/>
        </authorList>
    </citation>
    <scope>NUCLEOTIDE SEQUENCE</scope>
    <source>
        <strain evidence="14">SIG551</strain>
    </source>
</reference>
<evidence type="ECO:0000256" key="11">
    <source>
        <dbReference type="PROSITE-ProRule" id="PRU00560"/>
    </source>
</evidence>
<evidence type="ECO:0000256" key="2">
    <source>
        <dbReference type="ARBA" id="ARBA00022741"/>
    </source>
</evidence>
<dbReference type="Pfam" id="PF00580">
    <property type="entry name" value="UvrD-helicase"/>
    <property type="match status" value="1"/>
</dbReference>
<evidence type="ECO:0000256" key="5">
    <source>
        <dbReference type="ARBA" id="ARBA00022840"/>
    </source>
</evidence>
<dbReference type="GO" id="GO:0043138">
    <property type="term" value="F:3'-5' DNA helicase activity"/>
    <property type="evidence" value="ECO:0007669"/>
    <property type="project" value="UniProtKB-EC"/>
</dbReference>
<evidence type="ECO:0000256" key="10">
    <source>
        <dbReference type="ARBA" id="ARBA00048988"/>
    </source>
</evidence>
<dbReference type="GO" id="GO:0005524">
    <property type="term" value="F:ATP binding"/>
    <property type="evidence" value="ECO:0007669"/>
    <property type="project" value="UniProtKB-UniRule"/>
</dbReference>
<dbReference type="InterPro" id="IPR013986">
    <property type="entry name" value="DExx_box_DNA_helicase_dom_sf"/>
</dbReference>
<evidence type="ECO:0000256" key="1">
    <source>
        <dbReference type="ARBA" id="ARBA00009922"/>
    </source>
</evidence>
<evidence type="ECO:0000313" key="14">
    <source>
        <dbReference type="EMBL" id="MBE6833111.1"/>
    </source>
</evidence>
<dbReference type="Gene3D" id="1.10.486.10">
    <property type="entry name" value="PCRA, domain 4"/>
    <property type="match status" value="1"/>
</dbReference>
<dbReference type="GO" id="GO:0033202">
    <property type="term" value="C:DNA helicase complex"/>
    <property type="evidence" value="ECO:0007669"/>
    <property type="project" value="TreeGrafter"/>
</dbReference>
<dbReference type="PROSITE" id="PS51217">
    <property type="entry name" value="UVRD_HELICASE_CTER"/>
    <property type="match status" value="1"/>
</dbReference>
<dbReference type="InterPro" id="IPR014017">
    <property type="entry name" value="DNA_helicase_UvrD-like_C"/>
</dbReference>
<organism evidence="14 15">
    <name type="scientific">Faecalispora sporosphaeroides</name>
    <dbReference type="NCBI Taxonomy" id="1549"/>
    <lineage>
        <taxon>Bacteria</taxon>
        <taxon>Bacillati</taxon>
        <taxon>Bacillota</taxon>
        <taxon>Clostridia</taxon>
        <taxon>Eubacteriales</taxon>
        <taxon>Oscillospiraceae</taxon>
        <taxon>Faecalispora</taxon>
    </lineage>
</organism>
<dbReference type="InterPro" id="IPR027417">
    <property type="entry name" value="P-loop_NTPase"/>
</dbReference>
<dbReference type="EC" id="5.6.2.4" evidence="9"/>
<feature type="domain" description="UvrD-like helicase ATP-binding" evidence="12">
    <location>
        <begin position="16"/>
        <end position="295"/>
    </location>
</feature>
<dbReference type="GO" id="GO:0000725">
    <property type="term" value="P:recombinational repair"/>
    <property type="evidence" value="ECO:0007669"/>
    <property type="project" value="TreeGrafter"/>
</dbReference>
<evidence type="ECO:0000313" key="15">
    <source>
        <dbReference type="Proteomes" id="UP000754750"/>
    </source>
</evidence>
<feature type="domain" description="UvrD-like helicase C-terminal" evidence="13">
    <location>
        <begin position="296"/>
        <end position="570"/>
    </location>
</feature>
<dbReference type="PANTHER" id="PTHR11070">
    <property type="entry name" value="UVRD / RECB / PCRA DNA HELICASE FAMILY MEMBER"/>
    <property type="match status" value="1"/>
</dbReference>
<dbReference type="EMBL" id="SVNY01000002">
    <property type="protein sequence ID" value="MBE6833111.1"/>
    <property type="molecule type" value="Genomic_DNA"/>
</dbReference>
<dbReference type="GO" id="GO:0003677">
    <property type="term" value="F:DNA binding"/>
    <property type="evidence" value="ECO:0007669"/>
    <property type="project" value="UniProtKB-KW"/>
</dbReference>
<keyword evidence="2 11" id="KW-0547">Nucleotide-binding</keyword>
<dbReference type="Gene3D" id="1.10.10.160">
    <property type="match status" value="1"/>
</dbReference>
<evidence type="ECO:0000259" key="13">
    <source>
        <dbReference type="PROSITE" id="PS51217"/>
    </source>
</evidence>
<accession>A0A928KUD5</accession>
<dbReference type="Proteomes" id="UP000754750">
    <property type="component" value="Unassembled WGS sequence"/>
</dbReference>
<evidence type="ECO:0000256" key="6">
    <source>
        <dbReference type="ARBA" id="ARBA00023125"/>
    </source>
</evidence>
<evidence type="ECO:0000256" key="7">
    <source>
        <dbReference type="ARBA" id="ARBA00023235"/>
    </source>
</evidence>
<dbReference type="GO" id="GO:0016787">
    <property type="term" value="F:hydrolase activity"/>
    <property type="evidence" value="ECO:0007669"/>
    <property type="project" value="UniProtKB-UniRule"/>
</dbReference>
<comment type="similarity">
    <text evidence="1">Belongs to the helicase family. UvrD subfamily.</text>
</comment>
<keyword evidence="4 11" id="KW-0347">Helicase</keyword>
<dbReference type="GO" id="GO:0005829">
    <property type="term" value="C:cytosol"/>
    <property type="evidence" value="ECO:0007669"/>
    <property type="project" value="TreeGrafter"/>
</dbReference>
<dbReference type="InterPro" id="IPR000212">
    <property type="entry name" value="DNA_helicase_UvrD/REP"/>
</dbReference>
<evidence type="ECO:0000256" key="9">
    <source>
        <dbReference type="ARBA" id="ARBA00034808"/>
    </source>
</evidence>
<dbReference type="Pfam" id="PF21196">
    <property type="entry name" value="PcrA_UvrD_tudor"/>
    <property type="match status" value="1"/>
</dbReference>
<keyword evidence="6" id="KW-0238">DNA-binding</keyword>
<gene>
    <name evidence="14" type="ORF">E7512_05930</name>
</gene>
<keyword evidence="3 11" id="KW-0378">Hydrolase</keyword>
<dbReference type="FunFam" id="1.10.486.10:FF:000003">
    <property type="entry name" value="ATP-dependent DNA helicase"/>
    <property type="match status" value="1"/>
</dbReference>
<sequence>MNMSTQNESLLAQNFSKMNPRQQEAIRHKDGPLLILAGAGSGKTTVLVNRVAYLIQEGCDPYRIMTITFTNKAAGELKDRLVAMLGEQGGQVWASTFHSTCARMLRRDADRLGYTPHFTIYDTDDSRRVMKDCLKTLQIDEKELPVKSVLGEIGRAKDSLVDAEEFAGRAGDDYRLKRIAEAYHMYQSRLKTSDAMDFDDLIFNTVELFRACPDVLEYYQNRFHYYMVDEYQDTNHAQYVFVSLLAQKNKNLCVVGDDDQSIYKFRGATIENILSFEKTFPGTKVIRLEQNYRSTKNILDAANAVIENNTQRKGKSLWTENPQGCPLYLHTSFSEQDEADYVATHILDGVAKGRKYSDFAVLYRMNSQSNSLEKMMVKSGIPYRIVGGVRFYDRKEIRDMLAYLSVINNPADEVRLRRIINQPKRSIGEKTISQAVDIARENGMLLFDVISSAEDFEPLRRSAAKLQTFARLMQELIDASNHSDISLNDLYQLILEKTDYIASLRAEEDDAQDRVDNINELSSSLIKYQEENPDASLSGFLEEVSLFTDIDQLDSNTDQVVLMTMHSAKGLEFPVVFLPGLEDGLFPGMQAIYNPSEIEEERRLAYVAITRAREELHLTNAESRMIFGSTSRNKPSRFLSEIPEELVERSRSRSWKKPEPGTDLPTSAYEARTISIHAARQFGPVDLPAQKSAQCYQTGDRVEHKTFGVGKILSVTPMGNDHLLEIEFQQVGTKKLMSNFARLTKL</sequence>
<dbReference type="Gene3D" id="3.40.50.300">
    <property type="entry name" value="P-loop containing nucleotide triphosphate hydrolases"/>
    <property type="match status" value="2"/>
</dbReference>
<evidence type="ECO:0000256" key="3">
    <source>
        <dbReference type="ARBA" id="ARBA00022801"/>
    </source>
</evidence>